<proteinExistence type="predicted"/>
<comment type="caution">
    <text evidence="2">The sequence shown here is derived from an EMBL/GenBank/DDBJ whole genome shotgun (WGS) entry which is preliminary data.</text>
</comment>
<evidence type="ECO:0000313" key="3">
    <source>
        <dbReference type="Proteomes" id="UP000018719"/>
    </source>
</evidence>
<keyword evidence="1" id="KW-0812">Transmembrane</keyword>
<feature type="transmembrane region" description="Helical" evidence="1">
    <location>
        <begin position="159"/>
        <end position="185"/>
    </location>
</feature>
<protein>
    <submittedName>
        <fullName evidence="2">Uncharacterized protein</fullName>
    </submittedName>
</protein>
<feature type="transmembrane region" description="Helical" evidence="1">
    <location>
        <begin position="197"/>
        <end position="215"/>
    </location>
</feature>
<keyword evidence="1" id="KW-1133">Transmembrane helix</keyword>
<reference evidence="2 3" key="1">
    <citation type="submission" date="2013-05" db="EMBL/GenBank/DDBJ databases">
        <authorList>
            <person name="Harkins D.M."/>
            <person name="Durkin A.S."/>
            <person name="Brinkac L.M."/>
            <person name="Haft D.H."/>
            <person name="Selengut J.D."/>
            <person name="Sanka R."/>
            <person name="DePew J."/>
            <person name="Purushe J."/>
            <person name="Hartskeerl R.A."/>
            <person name="Ahmed A."/>
            <person name="van der Linden H."/>
            <person name="Goris M.G.A."/>
            <person name="Vinetz J.M."/>
            <person name="Sutton G.G."/>
            <person name="Nierman W.C."/>
            <person name="Fouts D.E."/>
        </authorList>
    </citation>
    <scope>NUCLEOTIDE SEQUENCE [LARGE SCALE GENOMIC DNA]</scope>
    <source>
        <strain evidence="2 3">10</strain>
    </source>
</reference>
<dbReference type="STRING" id="1049790.LEP1GSC047_3582"/>
<evidence type="ECO:0000313" key="2">
    <source>
        <dbReference type="EMBL" id="EQA37443.1"/>
    </source>
</evidence>
<name>V6HE09_9LEPT</name>
<gene>
    <name evidence="2" type="ORF">LEP1GSC047_3582</name>
</gene>
<dbReference type="EMBL" id="AHMM02000015">
    <property type="protein sequence ID" value="EQA37443.1"/>
    <property type="molecule type" value="Genomic_DNA"/>
</dbReference>
<organism evidence="2 3">
    <name type="scientific">Leptospira inadai serovar Lyme str. 10</name>
    <dbReference type="NCBI Taxonomy" id="1049790"/>
    <lineage>
        <taxon>Bacteria</taxon>
        <taxon>Pseudomonadati</taxon>
        <taxon>Spirochaetota</taxon>
        <taxon>Spirochaetia</taxon>
        <taxon>Leptospirales</taxon>
        <taxon>Leptospiraceae</taxon>
        <taxon>Leptospira</taxon>
    </lineage>
</organism>
<evidence type="ECO:0000256" key="1">
    <source>
        <dbReference type="SAM" id="Phobius"/>
    </source>
</evidence>
<feature type="transmembrane region" description="Helical" evidence="1">
    <location>
        <begin position="84"/>
        <end position="102"/>
    </location>
</feature>
<feature type="transmembrane region" description="Helical" evidence="1">
    <location>
        <begin position="6"/>
        <end position="25"/>
    </location>
</feature>
<accession>V6HE09</accession>
<dbReference type="Proteomes" id="UP000018719">
    <property type="component" value="Unassembled WGS sequence"/>
</dbReference>
<sequence length="259" mass="29295">MLFYNFSIFFGPMTGIGHLSSAFLLKSKFKETPLWIFLVAAEIVEIVWVFLNLNLIGFMPALEYMKIEIPFLYIGNMKLLSQQYSHSLVGGILIGILYFLTLKAFKMPFALRYITVAIPVSGHWLLDYLVHDHDLQIFPISNTIKVGPLYSFDLAAPELGISATLPLAGFGIQAFFSAVCAYYFLKNFQFSEATHKRNFIIGFIILNLLSLPIFIKGLMTFLIKSEIWMTIAVLFDMIFAGIVLLYLSKAAKPISRTNS</sequence>
<keyword evidence="1" id="KW-0472">Membrane</keyword>
<feature type="transmembrane region" description="Helical" evidence="1">
    <location>
        <begin position="32"/>
        <end position="51"/>
    </location>
</feature>
<dbReference type="AlphaFoldDB" id="V6HE09"/>
<feature type="transmembrane region" description="Helical" evidence="1">
    <location>
        <begin position="227"/>
        <end position="247"/>
    </location>
</feature>